<dbReference type="EMBL" id="MWWR01000004">
    <property type="protein sequence ID" value="OZG52410.1"/>
    <property type="molecule type" value="Genomic_DNA"/>
</dbReference>
<evidence type="ECO:0000256" key="1">
    <source>
        <dbReference type="SAM" id="MobiDB-lite"/>
    </source>
</evidence>
<sequence>MTDQKTEYEADFETDRDIVEERTGRDSRPTPERAPGSDGEPNRLIARLWLAVAVLCAIEAGMLAANGYGWGIVNDPTLPASLVGSVVLISAMVPLALAVALLSRRYLAPSGIASVMVLVALAVSAVYIPGWNTTTIHMLAFVAAILCAAETYTRAFA</sequence>
<feature type="transmembrane region" description="Helical" evidence="2">
    <location>
        <begin position="134"/>
        <end position="153"/>
    </location>
</feature>
<feature type="region of interest" description="Disordered" evidence="1">
    <location>
        <begin position="1"/>
        <end position="39"/>
    </location>
</feature>
<reference evidence="3 4" key="1">
    <citation type="journal article" date="2017" name="BMC Genomics">
        <title>Comparative genomic and phylogenomic analyses of the Bifidobacteriaceae family.</title>
        <authorList>
            <person name="Lugli G.A."/>
            <person name="Milani C."/>
            <person name="Turroni F."/>
            <person name="Duranti S."/>
            <person name="Mancabelli L."/>
            <person name="Mangifesta M."/>
            <person name="Ferrario C."/>
            <person name="Modesto M."/>
            <person name="Mattarelli P."/>
            <person name="Jiri K."/>
            <person name="van Sinderen D."/>
            <person name="Ventura M."/>
        </authorList>
    </citation>
    <scope>NUCLEOTIDE SEQUENCE [LARGE SCALE GENOMIC DNA]</scope>
    <source>
        <strain evidence="3 4">DSM 24742</strain>
    </source>
</reference>
<dbReference type="AlphaFoldDB" id="A0A261EZW4"/>
<dbReference type="Proteomes" id="UP000216725">
    <property type="component" value="Unassembled WGS sequence"/>
</dbReference>
<protein>
    <submittedName>
        <fullName evidence="3">Uncharacterized protein</fullName>
    </submittedName>
</protein>
<evidence type="ECO:0000313" key="3">
    <source>
        <dbReference type="EMBL" id="OZG52410.1"/>
    </source>
</evidence>
<keyword evidence="2" id="KW-1133">Transmembrane helix</keyword>
<feature type="transmembrane region" description="Helical" evidence="2">
    <location>
        <begin position="48"/>
        <end position="70"/>
    </location>
</feature>
<dbReference type="RefSeq" id="WP_094660427.1">
    <property type="nucleotide sequence ID" value="NZ_MWWR01000004.1"/>
</dbReference>
<evidence type="ECO:0000313" key="4">
    <source>
        <dbReference type="Proteomes" id="UP000216725"/>
    </source>
</evidence>
<keyword evidence="4" id="KW-1185">Reference proteome</keyword>
<accession>A0A261EZW4</accession>
<name>A0A261EZW4_9BIFI</name>
<gene>
    <name evidence="3" type="ORF">PSRA_0599</name>
</gene>
<comment type="caution">
    <text evidence="3">The sequence shown here is derived from an EMBL/GenBank/DDBJ whole genome shotgun (WGS) entry which is preliminary data.</text>
</comment>
<evidence type="ECO:0000256" key="2">
    <source>
        <dbReference type="SAM" id="Phobius"/>
    </source>
</evidence>
<feature type="transmembrane region" description="Helical" evidence="2">
    <location>
        <begin position="82"/>
        <end position="103"/>
    </location>
</feature>
<keyword evidence="2" id="KW-0812">Transmembrane</keyword>
<feature type="transmembrane region" description="Helical" evidence="2">
    <location>
        <begin position="110"/>
        <end position="128"/>
    </location>
</feature>
<organism evidence="3 4">
    <name type="scientific">Pseudoscardovia radai</name>
    <dbReference type="NCBI Taxonomy" id="987066"/>
    <lineage>
        <taxon>Bacteria</taxon>
        <taxon>Bacillati</taxon>
        <taxon>Actinomycetota</taxon>
        <taxon>Actinomycetes</taxon>
        <taxon>Bifidobacteriales</taxon>
        <taxon>Bifidobacteriaceae</taxon>
        <taxon>Pseudoscardovia</taxon>
    </lineage>
</organism>
<proteinExistence type="predicted"/>
<feature type="compositionally biased region" description="Basic and acidic residues" evidence="1">
    <location>
        <begin position="1"/>
        <end position="31"/>
    </location>
</feature>
<keyword evidence="2" id="KW-0472">Membrane</keyword>